<comment type="caution">
    <text evidence="6">The sequence shown here is derived from an EMBL/GenBank/DDBJ whole genome shotgun (WGS) entry which is preliminary data.</text>
</comment>
<keyword evidence="2" id="KW-0805">Transcription regulation</keyword>
<dbReference type="SUPFAM" id="SSF46785">
    <property type="entry name" value="Winged helix' DNA-binding domain"/>
    <property type="match status" value="1"/>
</dbReference>
<dbReference type="InterPro" id="IPR050313">
    <property type="entry name" value="Carb_Metab_HTH_regulators"/>
</dbReference>
<feature type="domain" description="HTH deoR-type" evidence="5">
    <location>
        <begin position="2"/>
        <end position="57"/>
    </location>
</feature>
<dbReference type="PANTHER" id="PTHR30363">
    <property type="entry name" value="HTH-TYPE TRANSCRIPTIONAL REGULATOR SRLR-RELATED"/>
    <property type="match status" value="1"/>
</dbReference>
<dbReference type="Pfam" id="PF00455">
    <property type="entry name" value="DeoRC"/>
    <property type="match status" value="1"/>
</dbReference>
<dbReference type="SUPFAM" id="SSF100950">
    <property type="entry name" value="NagB/RpiA/CoA transferase-like"/>
    <property type="match status" value="1"/>
</dbReference>
<evidence type="ECO:0000256" key="3">
    <source>
        <dbReference type="ARBA" id="ARBA00023125"/>
    </source>
</evidence>
<keyword evidence="1" id="KW-0678">Repressor</keyword>
<evidence type="ECO:0000259" key="5">
    <source>
        <dbReference type="PROSITE" id="PS51000"/>
    </source>
</evidence>
<keyword evidence="7" id="KW-1185">Reference proteome</keyword>
<reference evidence="6 7" key="1">
    <citation type="submission" date="2019-06" db="EMBL/GenBank/DDBJ databases">
        <title>Whole genome shotgun sequence of Gluconobacter roseus NBRC 3990.</title>
        <authorList>
            <person name="Hosoyama A."/>
            <person name="Uohara A."/>
            <person name="Ohji S."/>
            <person name="Ichikawa N."/>
        </authorList>
    </citation>
    <scope>NUCLEOTIDE SEQUENCE [LARGE SCALE GENOMIC DNA]</scope>
    <source>
        <strain evidence="6 7">NBRC 3990</strain>
    </source>
</reference>
<dbReference type="PRINTS" id="PR00037">
    <property type="entry name" value="HTHLACR"/>
</dbReference>
<dbReference type="GO" id="GO:0003677">
    <property type="term" value="F:DNA binding"/>
    <property type="evidence" value="ECO:0007669"/>
    <property type="project" value="UniProtKB-KW"/>
</dbReference>
<dbReference type="Proteomes" id="UP000320772">
    <property type="component" value="Unassembled WGS sequence"/>
</dbReference>
<evidence type="ECO:0000256" key="4">
    <source>
        <dbReference type="ARBA" id="ARBA00023163"/>
    </source>
</evidence>
<keyword evidence="3" id="KW-0238">DNA-binding</keyword>
<gene>
    <name evidence="6" type="ORF">GRO01_07910</name>
</gene>
<dbReference type="EMBL" id="BJLY01000001">
    <property type="protein sequence ID" value="GEB03215.1"/>
    <property type="molecule type" value="Genomic_DNA"/>
</dbReference>
<organism evidence="6 7">
    <name type="scientific">Gluconobacter roseus NBRC 3990</name>
    <dbReference type="NCBI Taxonomy" id="1307950"/>
    <lineage>
        <taxon>Bacteria</taxon>
        <taxon>Pseudomonadati</taxon>
        <taxon>Pseudomonadota</taxon>
        <taxon>Alphaproteobacteria</taxon>
        <taxon>Acetobacterales</taxon>
        <taxon>Acetobacteraceae</taxon>
        <taxon>Gluconobacter</taxon>
    </lineage>
</organism>
<dbReference type="PANTHER" id="PTHR30363:SF4">
    <property type="entry name" value="GLYCEROL-3-PHOSPHATE REGULON REPRESSOR"/>
    <property type="match status" value="1"/>
</dbReference>
<dbReference type="PROSITE" id="PS51000">
    <property type="entry name" value="HTH_DEOR_2"/>
    <property type="match status" value="1"/>
</dbReference>
<dbReference type="InterPro" id="IPR018356">
    <property type="entry name" value="Tscrpt_reg_HTH_DeoR_CS"/>
</dbReference>
<dbReference type="SMART" id="SM00420">
    <property type="entry name" value="HTH_DEOR"/>
    <property type="match status" value="1"/>
</dbReference>
<dbReference type="InterPro" id="IPR001034">
    <property type="entry name" value="DeoR_HTH"/>
</dbReference>
<sequence>MISPRQDQIVRLVRSNGYMANEEMAQHFGVAVQTIRRDVTSLAGLGLLCRHHGGATPVSTVENLDYDARQILNASAKDAIGRYAASLIPDRSSLFINIGTTTEAFARSLTKHRDLRIVTNNLHVASLVSGRMDFHTVITGGQLRPQDGAILGSSAIESLSSFRTEFGVIGISGIEDDGTLLDFDLSEIQCARTIIRNSRRVLLLADHTKFSRHPMGRVGDLRDIDDLITDQPVPEAFQRHLDAAGVTLHVAENHARFHKNEHYLVTNHINLFLYRSTCSKTNIDRSFWSVMTGECDVIDSRGFFRGQCLRTLRPAGRGRRHQWLWNRKGCRRQGGKGASRRAG</sequence>
<dbReference type="InterPro" id="IPR037171">
    <property type="entry name" value="NagB/RpiA_transferase-like"/>
</dbReference>
<dbReference type="Gene3D" id="3.30.750.70">
    <property type="entry name" value="4-hydroxybutyrate coenzyme like domains"/>
    <property type="match status" value="1"/>
</dbReference>
<name>A0A4Y3M3J2_9PROT</name>
<keyword evidence="4" id="KW-0804">Transcription</keyword>
<evidence type="ECO:0000313" key="7">
    <source>
        <dbReference type="Proteomes" id="UP000320772"/>
    </source>
</evidence>
<dbReference type="GO" id="GO:0003700">
    <property type="term" value="F:DNA-binding transcription factor activity"/>
    <property type="evidence" value="ECO:0007669"/>
    <property type="project" value="InterPro"/>
</dbReference>
<dbReference type="SMART" id="SM01134">
    <property type="entry name" value="DeoRC"/>
    <property type="match status" value="1"/>
</dbReference>
<evidence type="ECO:0000256" key="2">
    <source>
        <dbReference type="ARBA" id="ARBA00023015"/>
    </source>
</evidence>
<dbReference type="PROSITE" id="PS00894">
    <property type="entry name" value="HTH_DEOR_1"/>
    <property type="match status" value="1"/>
</dbReference>
<dbReference type="Pfam" id="PF08220">
    <property type="entry name" value="HTH_DeoR"/>
    <property type="match status" value="1"/>
</dbReference>
<accession>A0A4Y3M3J2</accession>
<evidence type="ECO:0000256" key="1">
    <source>
        <dbReference type="ARBA" id="ARBA00022491"/>
    </source>
</evidence>
<dbReference type="AlphaFoldDB" id="A0A4Y3M3J2"/>
<evidence type="ECO:0000313" key="6">
    <source>
        <dbReference type="EMBL" id="GEB03215.1"/>
    </source>
</evidence>
<proteinExistence type="predicted"/>
<dbReference type="InterPro" id="IPR036390">
    <property type="entry name" value="WH_DNA-bd_sf"/>
</dbReference>
<dbReference type="Gene3D" id="1.10.10.10">
    <property type="entry name" value="Winged helix-like DNA-binding domain superfamily/Winged helix DNA-binding domain"/>
    <property type="match status" value="1"/>
</dbReference>
<dbReference type="InterPro" id="IPR036388">
    <property type="entry name" value="WH-like_DNA-bd_sf"/>
</dbReference>
<dbReference type="InterPro" id="IPR014036">
    <property type="entry name" value="DeoR-like_C"/>
</dbReference>
<protein>
    <recommendedName>
        <fullName evidence="5">HTH deoR-type domain-containing protein</fullName>
    </recommendedName>
</protein>